<organism evidence="2 3">
    <name type="scientific">Cadophora malorum</name>
    <dbReference type="NCBI Taxonomy" id="108018"/>
    <lineage>
        <taxon>Eukaryota</taxon>
        <taxon>Fungi</taxon>
        <taxon>Dikarya</taxon>
        <taxon>Ascomycota</taxon>
        <taxon>Pezizomycotina</taxon>
        <taxon>Leotiomycetes</taxon>
        <taxon>Helotiales</taxon>
        <taxon>Ploettnerulaceae</taxon>
        <taxon>Cadophora</taxon>
    </lineage>
</organism>
<proteinExistence type="predicted"/>
<comment type="caution">
    <text evidence="2">The sequence shown here is derived from an EMBL/GenBank/DDBJ whole genome shotgun (WGS) entry which is preliminary data.</text>
</comment>
<dbReference type="Proteomes" id="UP000664132">
    <property type="component" value="Unassembled WGS sequence"/>
</dbReference>
<dbReference type="OrthoDB" id="4737394at2759"/>
<evidence type="ECO:0000313" key="2">
    <source>
        <dbReference type="EMBL" id="KAG4422829.1"/>
    </source>
</evidence>
<dbReference type="PANTHER" id="PTHR35910:SF6">
    <property type="entry name" value="2EXR DOMAIN-CONTAINING PROTEIN"/>
    <property type="match status" value="1"/>
</dbReference>
<sequence length="340" mass="39165">MSDNLSVATMKAAISASVERGAFSLFPKLPLELRRMIWWASCCSNQPRLIYVSERVFDEWWQGLVASYQVPSQLQTNQESRECALRFYDFAFGSRMKGTSIYFNFEIDAIVFGGYQALYAFIGLWYNDDNELEAAETPLDKKIMAVAMLDTYWYCDLRATQAVEALGNPGYLQIITSVEPASARDRIMELVHRIDWLRRYPKGRNGYFGPAFGLSTIKQFQTMLQNILHNPKLAPKPKADTLLFDNQFSMSLFFGFHEIRRKLHYISSERFSMTRAPKVIALADQNVNEQNSIIRDAWNKFARDRDLAYKGPVAEEWVLEQLQEKLDLLFYQGLASKAAV</sequence>
<protein>
    <recommendedName>
        <fullName evidence="1">2EXR domain-containing protein</fullName>
    </recommendedName>
</protein>
<name>A0A8H8BT59_9HELO</name>
<dbReference type="InterPro" id="IPR045518">
    <property type="entry name" value="2EXR"/>
</dbReference>
<accession>A0A8H8BT59</accession>
<reference evidence="2" key="1">
    <citation type="submission" date="2021-02" db="EMBL/GenBank/DDBJ databases">
        <title>Genome sequence Cadophora malorum strain M34.</title>
        <authorList>
            <person name="Stefanovic E."/>
            <person name="Vu D."/>
            <person name="Scully C."/>
            <person name="Dijksterhuis J."/>
            <person name="Roader J."/>
            <person name="Houbraken J."/>
        </authorList>
    </citation>
    <scope>NUCLEOTIDE SEQUENCE</scope>
    <source>
        <strain evidence="2">M34</strain>
    </source>
</reference>
<dbReference type="PANTHER" id="PTHR35910">
    <property type="entry name" value="2EXR DOMAIN-CONTAINING PROTEIN"/>
    <property type="match status" value="1"/>
</dbReference>
<dbReference type="Pfam" id="PF20150">
    <property type="entry name" value="2EXR"/>
    <property type="match status" value="1"/>
</dbReference>
<gene>
    <name evidence="2" type="ORF">IFR04_004051</name>
</gene>
<evidence type="ECO:0000259" key="1">
    <source>
        <dbReference type="Pfam" id="PF20150"/>
    </source>
</evidence>
<keyword evidence="3" id="KW-1185">Reference proteome</keyword>
<dbReference type="AlphaFoldDB" id="A0A8H8BT59"/>
<dbReference type="EMBL" id="JAFJYH010000043">
    <property type="protein sequence ID" value="KAG4422829.1"/>
    <property type="molecule type" value="Genomic_DNA"/>
</dbReference>
<evidence type="ECO:0000313" key="3">
    <source>
        <dbReference type="Proteomes" id="UP000664132"/>
    </source>
</evidence>
<feature type="domain" description="2EXR" evidence="1">
    <location>
        <begin position="23"/>
        <end position="110"/>
    </location>
</feature>